<proteinExistence type="predicted"/>
<dbReference type="RefSeq" id="WP_189490888.1">
    <property type="nucleotide sequence ID" value="NZ_BMZG01000002.1"/>
</dbReference>
<sequence length="149" mass="15789">MMNLSNASPSQSTSHQAGFSLFEVLLSMFIAAVAVAGVMALHARNLSQVTDNVHLMRAQMVLNNAAARINVDTNLNQAMTNAALTNEALDLRMTVVAVGSADFVVAGQVGRLLKIQWVNHDANASVWRCPLSGVSAVAGSSCLELWVLP</sequence>
<feature type="transmembrane region" description="Helical" evidence="1">
    <location>
        <begin position="20"/>
        <end position="41"/>
    </location>
</feature>
<dbReference type="InterPro" id="IPR012902">
    <property type="entry name" value="N_methyl_site"/>
</dbReference>
<keyword evidence="3" id="KW-1185">Reference proteome</keyword>
<accession>A0A8J3CLQ6</accession>
<gene>
    <name evidence="2" type="ORF">GCM10009007_04280</name>
</gene>
<evidence type="ECO:0000256" key="1">
    <source>
        <dbReference type="SAM" id="Phobius"/>
    </source>
</evidence>
<evidence type="ECO:0000313" key="2">
    <source>
        <dbReference type="EMBL" id="GHA66901.1"/>
    </source>
</evidence>
<dbReference type="NCBIfam" id="TIGR02532">
    <property type="entry name" value="IV_pilin_GFxxxE"/>
    <property type="match status" value="1"/>
</dbReference>
<keyword evidence="1" id="KW-1133">Transmembrane helix</keyword>
<name>A0A8J3CLQ6_9BURK</name>
<dbReference type="AlphaFoldDB" id="A0A8J3CLQ6"/>
<protein>
    <recommendedName>
        <fullName evidence="4">Prepilin-type N-terminal cleavage/methylation domain-containing protein</fullName>
    </recommendedName>
</protein>
<keyword evidence="1" id="KW-0812">Transmembrane</keyword>
<comment type="caution">
    <text evidence="2">The sequence shown here is derived from an EMBL/GenBank/DDBJ whole genome shotgun (WGS) entry which is preliminary data.</text>
</comment>
<organism evidence="2 3">
    <name type="scientific">Formosimonas limnophila</name>
    <dbReference type="NCBI Taxonomy" id="1384487"/>
    <lineage>
        <taxon>Bacteria</taxon>
        <taxon>Pseudomonadati</taxon>
        <taxon>Pseudomonadota</taxon>
        <taxon>Betaproteobacteria</taxon>
        <taxon>Burkholderiales</taxon>
        <taxon>Burkholderiaceae</taxon>
        <taxon>Formosimonas</taxon>
    </lineage>
</organism>
<dbReference type="EMBL" id="BMZG01000002">
    <property type="protein sequence ID" value="GHA66901.1"/>
    <property type="molecule type" value="Genomic_DNA"/>
</dbReference>
<reference evidence="2" key="1">
    <citation type="journal article" date="2014" name="Int. J. Syst. Evol. Microbiol.">
        <title>Complete genome sequence of Corynebacterium casei LMG S-19264T (=DSM 44701T), isolated from a smear-ripened cheese.</title>
        <authorList>
            <consortium name="US DOE Joint Genome Institute (JGI-PGF)"/>
            <person name="Walter F."/>
            <person name="Albersmeier A."/>
            <person name="Kalinowski J."/>
            <person name="Ruckert C."/>
        </authorList>
    </citation>
    <scope>NUCLEOTIDE SEQUENCE</scope>
    <source>
        <strain evidence="2">KCTC 32501</strain>
    </source>
</reference>
<keyword evidence="1" id="KW-0472">Membrane</keyword>
<dbReference type="Pfam" id="PF07963">
    <property type="entry name" value="N_methyl"/>
    <property type="match status" value="1"/>
</dbReference>
<dbReference type="Proteomes" id="UP000614287">
    <property type="component" value="Unassembled WGS sequence"/>
</dbReference>
<evidence type="ECO:0008006" key="4">
    <source>
        <dbReference type="Google" id="ProtNLM"/>
    </source>
</evidence>
<evidence type="ECO:0000313" key="3">
    <source>
        <dbReference type="Proteomes" id="UP000614287"/>
    </source>
</evidence>
<reference evidence="2" key="2">
    <citation type="submission" date="2020-09" db="EMBL/GenBank/DDBJ databases">
        <authorList>
            <person name="Sun Q."/>
            <person name="Kim S."/>
        </authorList>
    </citation>
    <scope>NUCLEOTIDE SEQUENCE</scope>
    <source>
        <strain evidence="2">KCTC 32501</strain>
    </source>
</reference>